<feature type="region of interest" description="Disordered" evidence="1">
    <location>
        <begin position="1"/>
        <end position="98"/>
    </location>
</feature>
<feature type="region of interest" description="Disordered" evidence="1">
    <location>
        <begin position="221"/>
        <end position="249"/>
    </location>
</feature>
<dbReference type="EMBL" id="CP119897">
    <property type="protein sequence ID" value="WFD28423.1"/>
    <property type="molecule type" value="Genomic_DNA"/>
</dbReference>
<organism evidence="2 3">
    <name type="scientific">Malassezia nana</name>
    <dbReference type="NCBI Taxonomy" id="180528"/>
    <lineage>
        <taxon>Eukaryota</taxon>
        <taxon>Fungi</taxon>
        <taxon>Dikarya</taxon>
        <taxon>Basidiomycota</taxon>
        <taxon>Ustilaginomycotina</taxon>
        <taxon>Malasseziomycetes</taxon>
        <taxon>Malasseziales</taxon>
        <taxon>Malasseziaceae</taxon>
        <taxon>Malassezia</taxon>
    </lineage>
</organism>
<keyword evidence="3" id="KW-1185">Reference proteome</keyword>
<name>A0AAF0ENV0_9BASI</name>
<evidence type="ECO:0000313" key="2">
    <source>
        <dbReference type="EMBL" id="WFD28423.1"/>
    </source>
</evidence>
<dbReference type="Proteomes" id="UP001213623">
    <property type="component" value="Chromosome 6"/>
</dbReference>
<dbReference type="AlphaFoldDB" id="A0AAF0ENV0"/>
<protein>
    <submittedName>
        <fullName evidence="2">Uncharacterized protein</fullName>
    </submittedName>
</protein>
<evidence type="ECO:0000256" key="1">
    <source>
        <dbReference type="SAM" id="MobiDB-lite"/>
    </source>
</evidence>
<feature type="region of interest" description="Disordered" evidence="1">
    <location>
        <begin position="280"/>
        <end position="299"/>
    </location>
</feature>
<reference evidence="2" key="1">
    <citation type="submission" date="2023-03" db="EMBL/GenBank/DDBJ databases">
        <title>Mating type loci evolution in Malassezia.</title>
        <authorList>
            <person name="Coelho M.A."/>
        </authorList>
    </citation>
    <scope>NUCLEOTIDE SEQUENCE</scope>
    <source>
        <strain evidence="2">CBS 9557</strain>
    </source>
</reference>
<accession>A0AAF0ENV0</accession>
<proteinExistence type="predicted"/>
<sequence>MTAPLSEPDSSRRKWERLPTPPSTGHADAITITSSNQQRTTLVPVSDEHAEQELHQHKRVCRRDSHVLTPPSTRGRRMHDKLGLNGPSAEAPRRHQRHCSDSVDSLWMMDGMELGCIASSQDREQSPAGNKWLMHSLPVRDTPHNPFVEGGPADVGFTGPNASNALMRAMARPVKSPSKTMFVFRGQRVVYATRERGQAARQQASMCLSPPRPHLLFPPRRGESALSAPPAMTRHALSDDETESPSKKRAGANLFAQELANRRYRSVLPTVPQDTEAEWLASERPGGPAPVEWPSQPPAAKYELPAKNKELLARLERVDWTEEDAQSDESWSHVMYQ</sequence>
<feature type="compositionally biased region" description="Polar residues" evidence="1">
    <location>
        <begin position="31"/>
        <end position="43"/>
    </location>
</feature>
<gene>
    <name evidence="2" type="ORF">MNAN1_003434</name>
</gene>
<evidence type="ECO:0000313" key="3">
    <source>
        <dbReference type="Proteomes" id="UP001213623"/>
    </source>
</evidence>
<feature type="compositionally biased region" description="Basic and acidic residues" evidence="1">
    <location>
        <begin position="46"/>
        <end position="55"/>
    </location>
</feature>